<feature type="region of interest" description="Disordered" evidence="1">
    <location>
        <begin position="101"/>
        <end position="173"/>
    </location>
</feature>
<feature type="compositionally biased region" description="Acidic residues" evidence="1">
    <location>
        <begin position="941"/>
        <end position="953"/>
    </location>
</feature>
<gene>
    <name evidence="2" type="ORF">CERSUDRAFT_71301</name>
</gene>
<feature type="region of interest" description="Disordered" evidence="1">
    <location>
        <begin position="533"/>
        <end position="702"/>
    </location>
</feature>
<feature type="compositionally biased region" description="Polar residues" evidence="1">
    <location>
        <begin position="133"/>
        <end position="147"/>
    </location>
</feature>
<feature type="region of interest" description="Disordered" evidence="1">
    <location>
        <begin position="39"/>
        <end position="60"/>
    </location>
</feature>
<evidence type="ECO:0000313" key="2">
    <source>
        <dbReference type="EMBL" id="EMD41119.1"/>
    </source>
</evidence>
<dbReference type="HOGENOM" id="CLU_309272_0_0_1"/>
<evidence type="ECO:0000256" key="1">
    <source>
        <dbReference type="SAM" id="MobiDB-lite"/>
    </source>
</evidence>
<feature type="region of interest" description="Disordered" evidence="1">
    <location>
        <begin position="842"/>
        <end position="953"/>
    </location>
</feature>
<accession>M2PWB8</accession>
<feature type="region of interest" description="Disordered" evidence="1">
    <location>
        <begin position="718"/>
        <end position="744"/>
    </location>
</feature>
<feature type="compositionally biased region" description="Basic and acidic residues" evidence="1">
    <location>
        <begin position="623"/>
        <end position="641"/>
    </location>
</feature>
<feature type="compositionally biased region" description="Pro residues" evidence="1">
    <location>
        <begin position="579"/>
        <end position="591"/>
    </location>
</feature>
<evidence type="ECO:0000313" key="3">
    <source>
        <dbReference type="Proteomes" id="UP000016930"/>
    </source>
</evidence>
<reference evidence="2 3" key="1">
    <citation type="journal article" date="2012" name="Proc. Natl. Acad. Sci. U.S.A.">
        <title>Comparative genomics of Ceriporiopsis subvermispora and Phanerochaete chrysosporium provide insight into selective ligninolysis.</title>
        <authorList>
            <person name="Fernandez-Fueyo E."/>
            <person name="Ruiz-Duenas F.J."/>
            <person name="Ferreira P."/>
            <person name="Floudas D."/>
            <person name="Hibbett D.S."/>
            <person name="Canessa P."/>
            <person name="Larrondo L.F."/>
            <person name="James T.Y."/>
            <person name="Seelenfreund D."/>
            <person name="Lobos S."/>
            <person name="Polanco R."/>
            <person name="Tello M."/>
            <person name="Honda Y."/>
            <person name="Watanabe T."/>
            <person name="Watanabe T."/>
            <person name="Ryu J.S."/>
            <person name="Kubicek C.P."/>
            <person name="Schmoll M."/>
            <person name="Gaskell J."/>
            <person name="Hammel K.E."/>
            <person name="St John F.J."/>
            <person name="Vanden Wymelenberg A."/>
            <person name="Sabat G."/>
            <person name="Splinter BonDurant S."/>
            <person name="Syed K."/>
            <person name="Yadav J.S."/>
            <person name="Doddapaneni H."/>
            <person name="Subramanian V."/>
            <person name="Lavin J.L."/>
            <person name="Oguiza J.A."/>
            <person name="Perez G."/>
            <person name="Pisabarro A.G."/>
            <person name="Ramirez L."/>
            <person name="Santoyo F."/>
            <person name="Master E."/>
            <person name="Coutinho P.M."/>
            <person name="Henrissat B."/>
            <person name="Lombard V."/>
            <person name="Magnuson J.K."/>
            <person name="Kuees U."/>
            <person name="Hori C."/>
            <person name="Igarashi K."/>
            <person name="Samejima M."/>
            <person name="Held B.W."/>
            <person name="Barry K.W."/>
            <person name="LaButti K.M."/>
            <person name="Lapidus A."/>
            <person name="Lindquist E.A."/>
            <person name="Lucas S.M."/>
            <person name="Riley R."/>
            <person name="Salamov A.A."/>
            <person name="Hoffmeister D."/>
            <person name="Schwenk D."/>
            <person name="Hadar Y."/>
            <person name="Yarden O."/>
            <person name="de Vries R.P."/>
            <person name="Wiebenga A."/>
            <person name="Stenlid J."/>
            <person name="Eastwood D."/>
            <person name="Grigoriev I.V."/>
            <person name="Berka R.M."/>
            <person name="Blanchette R.A."/>
            <person name="Kersten P."/>
            <person name="Martinez A.T."/>
            <person name="Vicuna R."/>
            <person name="Cullen D."/>
        </authorList>
    </citation>
    <scope>NUCLEOTIDE SEQUENCE [LARGE SCALE GENOMIC DNA]</scope>
    <source>
        <strain evidence="2 3">B</strain>
    </source>
</reference>
<sequence>MSYPQEIYPRVHAASPIPNHENTKKSLFERLRSIIEVPKSVSSSSIQPPCTTPKTNESAYNHSEVVPEAFSPSQLTKNDRQCSGHCASHTDWVRCSSSDPYHLPDDTQDPRHNKFDQRSSETQQLEPGLGIESQATEAQNRPQTSISEAIVEDHKPSSQFVSTQDDPDQPDSNGVLFLLDTRVESSAGDLTFRAKNESLSIPHDAVDASDPAEATSLAMPGEDSEAVSAIMRPVIESDITDASDIFIASPGTLSVGHEVSKSLDLLAQSHQDTAADMITDTLDNETTLTEGILIEPPHGRDLVFALDSDVPSPLTTENLFATDFQNDSDSTDLELAIRAAASEQNTAEDVPNALPNDEIITSLLDTSHNKNTLDLPSSQSDVNAEPQRQDVDVGILSPSVCSQHLAISDGSVPQPPVSDLEQSRQQSIDNLGAWTDIGAKPASSALVCEDTTTRTQLQDRLSAESEPDTAPMLLDAMDYSCVATEPLRDTADDSSVSPSSLDGLLCDKQGDVEILSDAPPLEEPNCQHADPELASEARKEETQITDDAEEHALQSVTTGASDKFASPLAITDVSWLPPMSSPPASSPPIPSSSPDLLFSSSPPRTSDYTPPSSPPPAPCYAMDVDKPANFKESGRPEKHVLQDPMAEDTNVGGLDDERHGKRQKLDVQTPSATPQPKRPTATFHQEQKRKLKTPFRSPLLNPDAALHGVDAVYASGKARPKPVRIASPSNLSVRPTMESKTGVPKTDDLLTAVAKDYTQNAAKQFRSPLAAQGTARVAPASSGVGALPTIQALQSKVQALKQAIKINQGDGDDDDALEALASKWKTAAREVAWAVWDTVKDLDPGSNAAQTKTGWLDEEYDAPKKQADKAGGSDSGGRSGRVKYEGFDRGWGWDEDGKSDDAHDAQVRGVTDEREEEETQVPQHTLGTMLRHLGIDPETLGWDEDEGDFVDPE</sequence>
<dbReference type="EMBL" id="KB445792">
    <property type="protein sequence ID" value="EMD41119.1"/>
    <property type="molecule type" value="Genomic_DNA"/>
</dbReference>
<feature type="compositionally biased region" description="Basic and acidic residues" evidence="1">
    <location>
        <begin position="533"/>
        <end position="542"/>
    </location>
</feature>
<dbReference type="Proteomes" id="UP000016930">
    <property type="component" value="Unassembled WGS sequence"/>
</dbReference>
<feature type="compositionally biased region" description="Basic and acidic residues" evidence="1">
    <location>
        <begin position="102"/>
        <end position="119"/>
    </location>
</feature>
<feature type="compositionally biased region" description="Low complexity" evidence="1">
    <location>
        <begin position="592"/>
        <end position="610"/>
    </location>
</feature>
<feature type="compositionally biased region" description="Basic and acidic residues" evidence="1">
    <location>
        <begin position="655"/>
        <end position="665"/>
    </location>
</feature>
<organism evidence="2 3">
    <name type="scientific">Ceriporiopsis subvermispora (strain B)</name>
    <name type="common">White-rot fungus</name>
    <name type="synonym">Gelatoporia subvermispora</name>
    <dbReference type="NCBI Taxonomy" id="914234"/>
    <lineage>
        <taxon>Eukaryota</taxon>
        <taxon>Fungi</taxon>
        <taxon>Dikarya</taxon>
        <taxon>Basidiomycota</taxon>
        <taxon>Agaricomycotina</taxon>
        <taxon>Agaricomycetes</taxon>
        <taxon>Polyporales</taxon>
        <taxon>Gelatoporiaceae</taxon>
        <taxon>Gelatoporia</taxon>
    </lineage>
</organism>
<dbReference type="Gene3D" id="6.10.140.1020">
    <property type="match status" value="1"/>
</dbReference>
<proteinExistence type="predicted"/>
<protein>
    <submittedName>
        <fullName evidence="2">Uncharacterized protein</fullName>
    </submittedName>
</protein>
<dbReference type="STRING" id="914234.M2PWB8"/>
<dbReference type="AlphaFoldDB" id="M2PWB8"/>
<feature type="compositionally biased region" description="Polar residues" evidence="1">
    <location>
        <begin position="40"/>
        <end position="60"/>
    </location>
</feature>
<feature type="compositionally biased region" description="Basic and acidic residues" evidence="1">
    <location>
        <begin position="882"/>
        <end position="912"/>
    </location>
</feature>
<name>M2PWB8_CERS8</name>
<keyword evidence="3" id="KW-1185">Reference proteome</keyword>
<dbReference type="OrthoDB" id="27934at2759"/>